<gene>
    <name evidence="1" type="ORF">L6452_42017</name>
</gene>
<keyword evidence="2" id="KW-1185">Reference proteome</keyword>
<evidence type="ECO:0000313" key="1">
    <source>
        <dbReference type="EMBL" id="KAI3666976.1"/>
    </source>
</evidence>
<evidence type="ECO:0000313" key="2">
    <source>
        <dbReference type="Proteomes" id="UP001055879"/>
    </source>
</evidence>
<comment type="caution">
    <text evidence="1">The sequence shown here is derived from an EMBL/GenBank/DDBJ whole genome shotgun (WGS) entry which is preliminary data.</text>
</comment>
<name>A0ACB8XL60_ARCLA</name>
<dbReference type="Proteomes" id="UP001055879">
    <property type="component" value="Linkage Group LG17"/>
</dbReference>
<sequence length="398" mass="43677">MCVPRITYPSDSDNNSQDDPNDPSEAYLSEDDYEGEETSVAQMSDGVAMLAGVGGRYTLLLNAEADPLINLDCPPLTVPPLDEPTSESDKEMANLCFMDKLDDVDDCETSSTSMALVTAESSTFSIQVHPFFSLSDAEKIEAFDSLTVDFYESKDIKKKANAQIKSLSSQLQICLSQLKHFDKIKVGLEDLKTINFTLAKEKNKLLKRSGLGFGKFDLEPPSDTHAPFSLPSFYESSEENYDNSEPLDSSDLSKDLKFGMFIKAKSIDSPHKSEEAQDSNDPSKPILESMSSLKTNEPSSFKPKPSKVPQPSSNKFSSSEKGKSVADLPPKKKFPKKNSKNSLPIPRPVMLKKLNSKTSYSIPSDNSGKGILGTKPIDTSLSSKSMKVNVTSHYKEAD</sequence>
<reference evidence="2" key="1">
    <citation type="journal article" date="2022" name="Mol. Ecol. Resour.">
        <title>The genomes of chicory, endive, great burdock and yacon provide insights into Asteraceae palaeo-polyploidization history and plant inulin production.</title>
        <authorList>
            <person name="Fan W."/>
            <person name="Wang S."/>
            <person name="Wang H."/>
            <person name="Wang A."/>
            <person name="Jiang F."/>
            <person name="Liu H."/>
            <person name="Zhao H."/>
            <person name="Xu D."/>
            <person name="Zhang Y."/>
        </authorList>
    </citation>
    <scope>NUCLEOTIDE SEQUENCE [LARGE SCALE GENOMIC DNA]</scope>
    <source>
        <strain evidence="2">cv. Niubang</strain>
    </source>
</reference>
<accession>A0ACB8XL60</accession>
<reference evidence="1 2" key="2">
    <citation type="journal article" date="2022" name="Mol. Ecol. Resour.">
        <title>The genomes of chicory, endive, great burdock and yacon provide insights into Asteraceae paleo-polyploidization history and plant inulin production.</title>
        <authorList>
            <person name="Fan W."/>
            <person name="Wang S."/>
            <person name="Wang H."/>
            <person name="Wang A."/>
            <person name="Jiang F."/>
            <person name="Liu H."/>
            <person name="Zhao H."/>
            <person name="Xu D."/>
            <person name="Zhang Y."/>
        </authorList>
    </citation>
    <scope>NUCLEOTIDE SEQUENCE [LARGE SCALE GENOMIC DNA]</scope>
    <source>
        <strain evidence="2">cv. Niubang</strain>
    </source>
</reference>
<dbReference type="EMBL" id="CM042063">
    <property type="protein sequence ID" value="KAI3666976.1"/>
    <property type="molecule type" value="Genomic_DNA"/>
</dbReference>
<protein>
    <submittedName>
        <fullName evidence="1">Uncharacterized protein</fullName>
    </submittedName>
</protein>
<proteinExistence type="predicted"/>
<organism evidence="1 2">
    <name type="scientific">Arctium lappa</name>
    <name type="common">Greater burdock</name>
    <name type="synonym">Lappa major</name>
    <dbReference type="NCBI Taxonomy" id="4217"/>
    <lineage>
        <taxon>Eukaryota</taxon>
        <taxon>Viridiplantae</taxon>
        <taxon>Streptophyta</taxon>
        <taxon>Embryophyta</taxon>
        <taxon>Tracheophyta</taxon>
        <taxon>Spermatophyta</taxon>
        <taxon>Magnoliopsida</taxon>
        <taxon>eudicotyledons</taxon>
        <taxon>Gunneridae</taxon>
        <taxon>Pentapetalae</taxon>
        <taxon>asterids</taxon>
        <taxon>campanulids</taxon>
        <taxon>Asterales</taxon>
        <taxon>Asteraceae</taxon>
        <taxon>Carduoideae</taxon>
        <taxon>Cardueae</taxon>
        <taxon>Arctiinae</taxon>
        <taxon>Arctium</taxon>
    </lineage>
</organism>